<keyword evidence="8 10" id="KW-0496">Mitochondrion</keyword>
<feature type="transmembrane region" description="Helical" evidence="9">
    <location>
        <begin position="203"/>
        <end position="221"/>
    </location>
</feature>
<dbReference type="GO" id="GO:0008137">
    <property type="term" value="F:NADH dehydrogenase (ubiquinone) activity"/>
    <property type="evidence" value="ECO:0007669"/>
    <property type="project" value="UniProtKB-EC"/>
</dbReference>
<evidence type="ECO:0000256" key="6">
    <source>
        <dbReference type="ARBA" id="ARBA00023136"/>
    </source>
</evidence>
<feature type="transmembrane region" description="Helical" evidence="9">
    <location>
        <begin position="268"/>
        <end position="291"/>
    </location>
</feature>
<feature type="transmembrane region" description="Helical" evidence="9">
    <location>
        <begin position="6"/>
        <end position="26"/>
    </location>
</feature>
<dbReference type="AlphaFoldDB" id="A0A140DJ80"/>
<dbReference type="GeneID" id="27111563"/>
<evidence type="ECO:0000256" key="7">
    <source>
        <dbReference type="RuleBase" id="RU000471"/>
    </source>
</evidence>
<accession>A0A140DJ80</accession>
<feature type="transmembrane region" description="Helical" evidence="9">
    <location>
        <begin position="70"/>
        <end position="92"/>
    </location>
</feature>
<keyword evidence="7" id="KW-0520">NAD</keyword>
<keyword evidence="4 7" id="KW-0812">Transmembrane</keyword>
<geneLocation type="mitochondrion" evidence="10"/>
<gene>
    <name evidence="10" type="primary">ND1</name>
</gene>
<protein>
    <recommendedName>
        <fullName evidence="3 8">NADH-ubiquinone oxidoreductase chain 1</fullName>
        <ecNumber evidence="8">7.1.1.2</ecNumber>
    </recommendedName>
</protein>
<comment type="similarity">
    <text evidence="2 7">Belongs to the complex I subunit 1 family.</text>
</comment>
<evidence type="ECO:0000256" key="4">
    <source>
        <dbReference type="ARBA" id="ARBA00022692"/>
    </source>
</evidence>
<keyword evidence="8" id="KW-0830">Ubiquinone</keyword>
<comment type="catalytic activity">
    <reaction evidence="8">
        <text>a ubiquinone + NADH + 5 H(+)(in) = a ubiquinol + NAD(+) + 4 H(+)(out)</text>
        <dbReference type="Rhea" id="RHEA:29091"/>
        <dbReference type="Rhea" id="RHEA-COMP:9565"/>
        <dbReference type="Rhea" id="RHEA-COMP:9566"/>
        <dbReference type="ChEBI" id="CHEBI:15378"/>
        <dbReference type="ChEBI" id="CHEBI:16389"/>
        <dbReference type="ChEBI" id="CHEBI:17976"/>
        <dbReference type="ChEBI" id="CHEBI:57540"/>
        <dbReference type="ChEBI" id="CHEBI:57945"/>
        <dbReference type="EC" id="7.1.1.2"/>
    </reaction>
</comment>
<proteinExistence type="inferred from homology"/>
<feature type="transmembrane region" description="Helical" evidence="9">
    <location>
        <begin position="227"/>
        <end position="256"/>
    </location>
</feature>
<comment type="subcellular location">
    <subcellularLocation>
        <location evidence="1">Membrane</location>
        <topology evidence="1">Multi-pass membrane protein</topology>
    </subcellularLocation>
    <subcellularLocation>
        <location evidence="7">Mitochondrion inner membrane</location>
        <topology evidence="7">Multi-pass membrane protein</topology>
    </subcellularLocation>
</comment>
<feature type="transmembrane region" description="Helical" evidence="9">
    <location>
        <begin position="104"/>
        <end position="127"/>
    </location>
</feature>
<dbReference type="PANTHER" id="PTHR11432">
    <property type="entry name" value="NADH DEHYDROGENASE SUBUNIT 1"/>
    <property type="match status" value="1"/>
</dbReference>
<keyword evidence="5 9" id="KW-1133">Transmembrane helix</keyword>
<dbReference type="CTD" id="4535"/>
<evidence type="ECO:0000256" key="9">
    <source>
        <dbReference type="SAM" id="Phobius"/>
    </source>
</evidence>
<organism evidence="10">
    <name type="scientific">Polyacanthorhynchus caballeroi</name>
    <dbReference type="NCBI Taxonomy" id="178082"/>
    <lineage>
        <taxon>Eukaryota</taxon>
        <taxon>Metazoa</taxon>
        <taxon>Spiralia</taxon>
        <taxon>Lophotrochozoa</taxon>
        <taxon>Acanthocephala</taxon>
        <taxon>Polyacanthocephala</taxon>
        <taxon>Polyacanthorhynchidae</taxon>
        <taxon>Polyacanthorhynchus</taxon>
    </lineage>
</organism>
<evidence type="ECO:0000256" key="1">
    <source>
        <dbReference type="ARBA" id="ARBA00004141"/>
    </source>
</evidence>
<reference evidence="10" key="1">
    <citation type="journal article" date="2016" name="Zool. Scr.">
        <title>Mitogenomic phylogeny of Acanthocephala reveals novel Class relationships.</title>
        <authorList>
            <person name="Gazi M."/>
            <person name="Kim J."/>
            <person name="Garcia-Varela M."/>
            <person name="Park C."/>
            <person name="Littlewood D.J."/>
            <person name="Park J.-K."/>
        </authorList>
    </citation>
    <scope>NUCLEOTIDE SEQUENCE</scope>
</reference>
<feature type="transmembrane region" description="Helical" evidence="9">
    <location>
        <begin position="139"/>
        <end position="159"/>
    </location>
</feature>
<feature type="transmembrane region" description="Helical" evidence="9">
    <location>
        <begin position="171"/>
        <end position="191"/>
    </location>
</feature>
<dbReference type="Pfam" id="PF00146">
    <property type="entry name" value="NADHdh"/>
    <property type="match status" value="1"/>
</dbReference>
<evidence type="ECO:0000256" key="3">
    <source>
        <dbReference type="ARBA" id="ARBA00021009"/>
    </source>
</evidence>
<keyword evidence="6 9" id="KW-0472">Membrane</keyword>
<dbReference type="InterPro" id="IPR001694">
    <property type="entry name" value="NADH_UbQ_OxRdtase_su1/FPO"/>
</dbReference>
<evidence type="ECO:0000313" key="10">
    <source>
        <dbReference type="EMBL" id="AMK47834.1"/>
    </source>
</evidence>
<dbReference type="EMBL" id="KT592358">
    <property type="protein sequence ID" value="AMK47834.1"/>
    <property type="molecule type" value="Genomic_DNA"/>
</dbReference>
<dbReference type="PANTHER" id="PTHR11432:SF3">
    <property type="entry name" value="NADH-UBIQUINONE OXIDOREDUCTASE CHAIN 1"/>
    <property type="match status" value="1"/>
</dbReference>
<dbReference type="GO" id="GO:0005743">
    <property type="term" value="C:mitochondrial inner membrane"/>
    <property type="evidence" value="ECO:0007669"/>
    <property type="project" value="UniProtKB-SubCell"/>
</dbReference>
<sequence length="292" mass="31488">MKVRLGLEVVLGLSVVLLSVAFFTLLDRKVLGYGKGRKGPNKVSVVGVLQPVLDGVKLFLKGVKGCESMMGWPVLMGAVVVLVSVFGVWSVVMSVWGGSDLFSVVVWMILFGGVVTVSSFVMGLGGLSKFSLVGALRSVAQMVSYEVVMGIGLIIMVSHNGSLGVFGGWDVVVNVVSVVVVLISIVVETNRTPVDFVEGESELVGGVVTEVGGVVFSLVFMGEYGMMGVYCIVLVLGILGWVSVWWVLVGVYVFGWLRMSFPRFRYDLLMVVSWKVLSPVIMLMGIIWWGVF</sequence>
<evidence type="ECO:0000256" key="5">
    <source>
        <dbReference type="ARBA" id="ARBA00022989"/>
    </source>
</evidence>
<dbReference type="RefSeq" id="YP_009241138.1">
    <property type="nucleotide sequence ID" value="NC_029766.1"/>
</dbReference>
<dbReference type="EC" id="7.1.1.2" evidence="8"/>
<name>A0A140DJ80_9BILA</name>
<dbReference type="GO" id="GO:0009060">
    <property type="term" value="P:aerobic respiration"/>
    <property type="evidence" value="ECO:0007669"/>
    <property type="project" value="TreeGrafter"/>
</dbReference>
<evidence type="ECO:0000256" key="8">
    <source>
        <dbReference type="RuleBase" id="RU000473"/>
    </source>
</evidence>
<dbReference type="GO" id="GO:0003954">
    <property type="term" value="F:NADH dehydrogenase activity"/>
    <property type="evidence" value="ECO:0007669"/>
    <property type="project" value="TreeGrafter"/>
</dbReference>
<evidence type="ECO:0000256" key="2">
    <source>
        <dbReference type="ARBA" id="ARBA00010535"/>
    </source>
</evidence>